<proteinExistence type="predicted"/>
<dbReference type="InterPro" id="IPR006597">
    <property type="entry name" value="Sel1-like"/>
</dbReference>
<accession>K0SLH2</accession>
<keyword evidence="2" id="KW-1185">Reference proteome</keyword>
<dbReference type="OrthoDB" id="40126at2759"/>
<sequence>MLQNLDQSEAHYHLGIAYYYGIDDVEEDEHVAEEDKPRAIQHIQQAAMKGHAESRHWLGFIEFDEGNYDLAVQHYMISAKMGHEESLTAIRDMFMEGCATKAEYTEALRGYQTAVEEMKSPMREEAKRLESNIRCAKPGIGFLGWDR</sequence>
<dbReference type="Proteomes" id="UP000266841">
    <property type="component" value="Unassembled WGS sequence"/>
</dbReference>
<evidence type="ECO:0000313" key="1">
    <source>
        <dbReference type="EMBL" id="EJK59332.1"/>
    </source>
</evidence>
<gene>
    <name evidence="1" type="ORF">THAOC_20464</name>
</gene>
<dbReference type="SUPFAM" id="SSF81901">
    <property type="entry name" value="HCP-like"/>
    <property type="match status" value="1"/>
</dbReference>
<dbReference type="SMART" id="SM00671">
    <property type="entry name" value="SEL1"/>
    <property type="match status" value="2"/>
</dbReference>
<dbReference type="EMBL" id="AGNL01023103">
    <property type="protein sequence ID" value="EJK59332.1"/>
    <property type="molecule type" value="Genomic_DNA"/>
</dbReference>
<evidence type="ECO:0000313" key="2">
    <source>
        <dbReference type="Proteomes" id="UP000266841"/>
    </source>
</evidence>
<reference evidence="1 2" key="1">
    <citation type="journal article" date="2012" name="Genome Biol.">
        <title>Genome and low-iron response of an oceanic diatom adapted to chronic iron limitation.</title>
        <authorList>
            <person name="Lommer M."/>
            <person name="Specht M."/>
            <person name="Roy A.S."/>
            <person name="Kraemer L."/>
            <person name="Andreson R."/>
            <person name="Gutowska M.A."/>
            <person name="Wolf J."/>
            <person name="Bergner S.V."/>
            <person name="Schilhabel M.B."/>
            <person name="Klostermeier U.C."/>
            <person name="Beiko R.G."/>
            <person name="Rosenstiel P."/>
            <person name="Hippler M."/>
            <person name="Laroche J."/>
        </authorList>
    </citation>
    <scope>NUCLEOTIDE SEQUENCE [LARGE SCALE GENOMIC DNA]</scope>
    <source>
        <strain evidence="1 2">CCMP1005</strain>
    </source>
</reference>
<dbReference type="InterPro" id="IPR011990">
    <property type="entry name" value="TPR-like_helical_dom_sf"/>
</dbReference>
<dbReference type="Gene3D" id="1.25.40.10">
    <property type="entry name" value="Tetratricopeptide repeat domain"/>
    <property type="match status" value="1"/>
</dbReference>
<dbReference type="AlphaFoldDB" id="K0SLH2"/>
<comment type="caution">
    <text evidence="1">The sequence shown here is derived from an EMBL/GenBank/DDBJ whole genome shotgun (WGS) entry which is preliminary data.</text>
</comment>
<organism evidence="1 2">
    <name type="scientific">Thalassiosira oceanica</name>
    <name type="common">Marine diatom</name>
    <dbReference type="NCBI Taxonomy" id="159749"/>
    <lineage>
        <taxon>Eukaryota</taxon>
        <taxon>Sar</taxon>
        <taxon>Stramenopiles</taxon>
        <taxon>Ochrophyta</taxon>
        <taxon>Bacillariophyta</taxon>
        <taxon>Coscinodiscophyceae</taxon>
        <taxon>Thalassiosirophycidae</taxon>
        <taxon>Thalassiosirales</taxon>
        <taxon>Thalassiosiraceae</taxon>
        <taxon>Thalassiosira</taxon>
    </lineage>
</organism>
<name>K0SLH2_THAOC</name>
<protein>
    <submittedName>
        <fullName evidence="1">Uncharacterized protein</fullName>
    </submittedName>
</protein>